<evidence type="ECO:0000256" key="7">
    <source>
        <dbReference type="SAM" id="MobiDB-lite"/>
    </source>
</evidence>
<evidence type="ECO:0000256" key="3">
    <source>
        <dbReference type="ARBA" id="ARBA00022786"/>
    </source>
</evidence>
<feature type="compositionally biased region" description="Polar residues" evidence="7">
    <location>
        <begin position="280"/>
        <end position="297"/>
    </location>
</feature>
<feature type="compositionally biased region" description="Polar residues" evidence="7">
    <location>
        <begin position="499"/>
        <end position="508"/>
    </location>
</feature>
<dbReference type="InterPro" id="IPR036770">
    <property type="entry name" value="Ankyrin_rpt-contain_sf"/>
</dbReference>
<evidence type="ECO:0000256" key="4">
    <source>
        <dbReference type="ARBA" id="ARBA00023043"/>
    </source>
</evidence>
<organism evidence="8 9">
    <name type="scientific">Lithohypha guttulata</name>
    <dbReference type="NCBI Taxonomy" id="1690604"/>
    <lineage>
        <taxon>Eukaryota</taxon>
        <taxon>Fungi</taxon>
        <taxon>Dikarya</taxon>
        <taxon>Ascomycota</taxon>
        <taxon>Pezizomycotina</taxon>
        <taxon>Eurotiomycetes</taxon>
        <taxon>Chaetothyriomycetidae</taxon>
        <taxon>Chaetothyriales</taxon>
        <taxon>Trichomeriaceae</taxon>
        <taxon>Lithohypha</taxon>
    </lineage>
</organism>
<evidence type="ECO:0000313" key="8">
    <source>
        <dbReference type="EMBL" id="KAK5085623.1"/>
    </source>
</evidence>
<dbReference type="PANTHER" id="PTHR24173:SF74">
    <property type="entry name" value="ANKYRIN REPEAT DOMAIN-CONTAINING PROTEIN 16"/>
    <property type="match status" value="1"/>
</dbReference>
<evidence type="ECO:0000256" key="2">
    <source>
        <dbReference type="ARBA" id="ARBA00022737"/>
    </source>
</evidence>
<dbReference type="SUPFAM" id="SSF48403">
    <property type="entry name" value="Ankyrin repeat"/>
    <property type="match status" value="1"/>
</dbReference>
<evidence type="ECO:0000256" key="1">
    <source>
        <dbReference type="ARBA" id="ARBA00004906"/>
    </source>
</evidence>
<keyword evidence="3" id="KW-0833">Ubl conjugation pathway</keyword>
<keyword evidence="9" id="KW-1185">Reference proteome</keyword>
<dbReference type="InterPro" id="IPR011990">
    <property type="entry name" value="TPR-like_helical_dom_sf"/>
</dbReference>
<dbReference type="SMART" id="SM00248">
    <property type="entry name" value="ANK"/>
    <property type="match status" value="5"/>
</dbReference>
<dbReference type="GO" id="GO:0061630">
    <property type="term" value="F:ubiquitin protein ligase activity"/>
    <property type="evidence" value="ECO:0007669"/>
    <property type="project" value="UniProtKB-EC"/>
</dbReference>
<dbReference type="SUPFAM" id="SSF48452">
    <property type="entry name" value="TPR-like"/>
    <property type="match status" value="1"/>
</dbReference>
<feature type="region of interest" description="Disordered" evidence="7">
    <location>
        <begin position="276"/>
        <end position="315"/>
    </location>
</feature>
<dbReference type="Gene3D" id="1.25.40.10">
    <property type="entry name" value="Tetratricopeptide repeat domain"/>
    <property type="match status" value="2"/>
</dbReference>
<dbReference type="Gene3D" id="1.25.40.20">
    <property type="entry name" value="Ankyrin repeat-containing domain"/>
    <property type="match status" value="2"/>
</dbReference>
<dbReference type="EMBL" id="JAVRRJ010000004">
    <property type="protein sequence ID" value="KAK5085623.1"/>
    <property type="molecule type" value="Genomic_DNA"/>
</dbReference>
<comment type="pathway">
    <text evidence="1">Protein modification; protein ubiquitination.</text>
</comment>
<keyword evidence="2" id="KW-0677">Repeat</keyword>
<reference evidence="8 9" key="1">
    <citation type="submission" date="2023-08" db="EMBL/GenBank/DDBJ databases">
        <title>Black Yeasts Isolated from many extreme environments.</title>
        <authorList>
            <person name="Coleine C."/>
            <person name="Stajich J.E."/>
            <person name="Selbmann L."/>
        </authorList>
    </citation>
    <scope>NUCLEOTIDE SEQUENCE [LARGE SCALE GENOMIC DNA]</scope>
    <source>
        <strain evidence="8 9">CCFEE 5910</strain>
    </source>
</reference>
<evidence type="ECO:0000256" key="6">
    <source>
        <dbReference type="PROSITE-ProRule" id="PRU00023"/>
    </source>
</evidence>
<keyword evidence="4 6" id="KW-0040">ANK repeat</keyword>
<dbReference type="PROSITE" id="PS50297">
    <property type="entry name" value="ANK_REP_REGION"/>
    <property type="match status" value="1"/>
</dbReference>
<comment type="similarity">
    <text evidence="5">Belongs to the fem-1 family.</text>
</comment>
<dbReference type="Pfam" id="PF00023">
    <property type="entry name" value="Ank"/>
    <property type="match status" value="1"/>
</dbReference>
<dbReference type="PROSITE" id="PS50088">
    <property type="entry name" value="ANK_REPEAT"/>
    <property type="match status" value="1"/>
</dbReference>
<feature type="repeat" description="ANK" evidence="6">
    <location>
        <begin position="663"/>
        <end position="695"/>
    </location>
</feature>
<dbReference type="AlphaFoldDB" id="A0AAN7T0G1"/>
<comment type="caution">
    <text evidence="8">The sequence shown here is derived from an EMBL/GenBank/DDBJ whole genome shotgun (WGS) entry which is preliminary data.</text>
</comment>
<sequence length="897" mass="99903">MEVVGVVASSLHLITQCVQITKTIDRWIESVKTVDNRIEAFVFEVGTLRATYESLNLSLKEPSMLEAARNTNRDAGGHLWTHMSRILRDCERTMNGIINVLEKIQDSSRSFFSRSVVKQLKESLNSDELSRLREQVVIFNSSLQLPMQMITLTVQLRQQETTTTHQLQLNDQLSTLRRSIERISKGLPQRQVGLGGSTLLSDSPADIGWFNNIENYVEDAKKFLDSASGAASTLSARSVSHADDNEEHHAANQYRRNSDFVPLTIEKLQSISMHVEQVPAESTSGTASPSDIQSVHMPSQAFPDDSDNDNDDDTDLSLLQSLLRNGNKKLDSGDYAAAEENYREALGKSRSNNFDSRTACSTVDICLMLGGCIVQQQKYDEAISLLQPLANLKSARNDTPQSSSAPAVSFGQRNPDRGQALSANHLLGEVYLKKSDYLNAEKYAEQAYRGRKELLGKAHQKTIESVQLVIEMYKAKGRVALADAYGELIDPVQPASLPGAQSSSSTASTLDPTSPTTEPTTIPVDTTLRPRQPTSNIPFRQQRRAERAPTLYAGMSRTEMEEKFKKIASLSNDGRTRRAVDEGITFLKRYDPRGAIFIHREDELKKNIKKSRSKGLAGSGYGFSALHFFCSLEFEPTMEVDILLELEADVNAVAYKAGYDRVEPFTPLYLAVKRGHCNLVRLLLTGGSRYQQSSSRTGTRYDSEQDTVHPLIQACTKGNVGVMQIMLEHGMTVAEHRFPLGVHGNSLLHEACYRCDLGMVEYLMSFARRNNILESGGQTSIGRPGQQDRFGLTPIMYAVDMRDHTDPELVSHKLQNRIACLKLLLENNDIPLQETDNGEIVVDHPRGNSPGRLAVDLNVRDRHGNTVYWYANQANGGDSLLLSFLNEQSHRSQLIQF</sequence>
<feature type="compositionally biased region" description="Acidic residues" evidence="7">
    <location>
        <begin position="304"/>
        <end position="315"/>
    </location>
</feature>
<dbReference type="InterPro" id="IPR002110">
    <property type="entry name" value="Ankyrin_rpt"/>
</dbReference>
<dbReference type="PANTHER" id="PTHR24173">
    <property type="entry name" value="ANKYRIN REPEAT CONTAINING"/>
    <property type="match status" value="1"/>
</dbReference>
<evidence type="ECO:0000313" key="9">
    <source>
        <dbReference type="Proteomes" id="UP001309876"/>
    </source>
</evidence>
<feature type="region of interest" description="Disordered" evidence="7">
    <location>
        <begin position="395"/>
        <end position="416"/>
    </location>
</feature>
<feature type="region of interest" description="Disordered" evidence="7">
    <location>
        <begin position="495"/>
        <end position="547"/>
    </location>
</feature>
<name>A0AAN7T0G1_9EURO</name>
<feature type="compositionally biased region" description="Low complexity" evidence="7">
    <location>
        <begin position="509"/>
        <end position="527"/>
    </location>
</feature>
<evidence type="ECO:0000256" key="5">
    <source>
        <dbReference type="ARBA" id="ARBA00038500"/>
    </source>
</evidence>
<keyword evidence="8" id="KW-0808">Transferase</keyword>
<accession>A0AAN7T0G1</accession>
<protein>
    <submittedName>
        <fullName evidence="8">E3 ubiquitin-protein ligase mib1</fullName>
        <ecNumber evidence="8">2.3.2.27</ecNumber>
    </submittedName>
</protein>
<gene>
    <name evidence="8" type="primary">MIB1</name>
    <name evidence="8" type="ORF">LTR05_004910</name>
</gene>
<feature type="compositionally biased region" description="Polar residues" evidence="7">
    <location>
        <begin position="397"/>
        <end position="406"/>
    </location>
</feature>
<dbReference type="Proteomes" id="UP001309876">
    <property type="component" value="Unassembled WGS sequence"/>
</dbReference>
<keyword evidence="8" id="KW-0012">Acyltransferase</keyword>
<dbReference type="EC" id="2.3.2.27" evidence="8"/>
<proteinExistence type="inferred from homology"/>